<proteinExistence type="inferred from homology"/>
<evidence type="ECO:0000256" key="1">
    <source>
        <dbReference type="ARBA" id="ARBA00004323"/>
    </source>
</evidence>
<keyword evidence="3 10" id="KW-0328">Glycosyltransferase</keyword>
<accession>A0AAN9W3H3</accession>
<dbReference type="Pfam" id="PF01762">
    <property type="entry name" value="Galactosyl_T"/>
    <property type="match status" value="1"/>
</dbReference>
<dbReference type="AlphaFoldDB" id="A0AAN9W3H3"/>
<evidence type="ECO:0000256" key="2">
    <source>
        <dbReference type="ARBA" id="ARBA00008661"/>
    </source>
</evidence>
<evidence type="ECO:0000256" key="3">
    <source>
        <dbReference type="ARBA" id="ARBA00022676"/>
    </source>
</evidence>
<name>A0AAN9W3H3_9ORTH</name>
<dbReference type="Proteomes" id="UP001378592">
    <property type="component" value="Unassembled WGS sequence"/>
</dbReference>
<dbReference type="GO" id="GO:0000139">
    <property type="term" value="C:Golgi membrane"/>
    <property type="evidence" value="ECO:0007669"/>
    <property type="project" value="UniProtKB-SubCell"/>
</dbReference>
<dbReference type="PANTHER" id="PTHR11214">
    <property type="entry name" value="BETA-1,3-N-ACETYLGLUCOSAMINYLTRANSFERASE"/>
    <property type="match status" value="1"/>
</dbReference>
<comment type="similarity">
    <text evidence="2 10">Belongs to the glycosyltransferase 31 family.</text>
</comment>
<keyword evidence="4" id="KW-0808">Transferase</keyword>
<evidence type="ECO:0000313" key="12">
    <source>
        <dbReference type="Proteomes" id="UP001378592"/>
    </source>
</evidence>
<evidence type="ECO:0000256" key="9">
    <source>
        <dbReference type="ARBA" id="ARBA00023136"/>
    </source>
</evidence>
<reference evidence="11 12" key="1">
    <citation type="submission" date="2024-03" db="EMBL/GenBank/DDBJ databases">
        <title>The genome assembly and annotation of the cricket Gryllus longicercus Weissman &amp; Gray.</title>
        <authorList>
            <person name="Szrajer S."/>
            <person name="Gray D."/>
            <person name="Ylla G."/>
        </authorList>
    </citation>
    <scope>NUCLEOTIDE SEQUENCE [LARGE SCALE GENOMIC DNA]</scope>
    <source>
        <strain evidence="11">DAG 2021-001</strain>
        <tissue evidence="11">Whole body minus gut</tissue>
    </source>
</reference>
<keyword evidence="6" id="KW-0735">Signal-anchor</keyword>
<comment type="caution">
    <text evidence="11">The sequence shown here is derived from an EMBL/GenBank/DDBJ whole genome shotgun (WGS) entry which is preliminary data.</text>
</comment>
<evidence type="ECO:0000256" key="7">
    <source>
        <dbReference type="ARBA" id="ARBA00022989"/>
    </source>
</evidence>
<keyword evidence="7" id="KW-1133">Transmembrane helix</keyword>
<evidence type="ECO:0000256" key="8">
    <source>
        <dbReference type="ARBA" id="ARBA00023034"/>
    </source>
</evidence>
<organism evidence="11 12">
    <name type="scientific">Gryllus longicercus</name>
    <dbReference type="NCBI Taxonomy" id="2509291"/>
    <lineage>
        <taxon>Eukaryota</taxon>
        <taxon>Metazoa</taxon>
        <taxon>Ecdysozoa</taxon>
        <taxon>Arthropoda</taxon>
        <taxon>Hexapoda</taxon>
        <taxon>Insecta</taxon>
        <taxon>Pterygota</taxon>
        <taxon>Neoptera</taxon>
        <taxon>Polyneoptera</taxon>
        <taxon>Orthoptera</taxon>
        <taxon>Ensifera</taxon>
        <taxon>Gryllidea</taxon>
        <taxon>Grylloidea</taxon>
        <taxon>Gryllidae</taxon>
        <taxon>Gryllinae</taxon>
        <taxon>Gryllus</taxon>
    </lineage>
</organism>
<evidence type="ECO:0000256" key="4">
    <source>
        <dbReference type="ARBA" id="ARBA00022679"/>
    </source>
</evidence>
<protein>
    <recommendedName>
        <fullName evidence="10">Hexosyltransferase</fullName>
        <ecNumber evidence="10">2.4.1.-</ecNumber>
    </recommendedName>
</protein>
<evidence type="ECO:0000256" key="10">
    <source>
        <dbReference type="RuleBase" id="RU363063"/>
    </source>
</evidence>
<gene>
    <name evidence="11" type="ORF">R5R35_000647</name>
</gene>
<evidence type="ECO:0000313" key="11">
    <source>
        <dbReference type="EMBL" id="KAK7868248.1"/>
    </source>
</evidence>
<keyword evidence="8 10" id="KW-0333">Golgi apparatus</keyword>
<evidence type="ECO:0000256" key="6">
    <source>
        <dbReference type="ARBA" id="ARBA00022968"/>
    </source>
</evidence>
<dbReference type="GO" id="GO:0016758">
    <property type="term" value="F:hexosyltransferase activity"/>
    <property type="evidence" value="ECO:0007669"/>
    <property type="project" value="InterPro"/>
</dbReference>
<comment type="subcellular location">
    <subcellularLocation>
        <location evidence="1 10">Golgi apparatus membrane</location>
        <topology evidence="1 10">Single-pass type II membrane protein</topology>
    </subcellularLocation>
</comment>
<dbReference type="PANTHER" id="PTHR11214:SF235">
    <property type="entry name" value="HEXOSYLTRANSFERASE"/>
    <property type="match status" value="1"/>
</dbReference>
<sequence length="380" mass="40190">MCRGRAGRALALAGAGAGAWLLFVLADAWLPHARPAPGPRSTGGGGEAEEPLLAEGRLALEPAPCGGGATALVAVVSHAAHFAARDAQRRAWPDAELAALGACRVFLLARPPLRSPPAPAPAVHDALRDEQRRHGDLLQGDWAEGYRLLLRKHLLALRWLVRCCARAHLLLKMDDDVAADVPWLLEHARRHLRGREGQAVLLGHVLAGAAPQRAPGDKWRLSREEFAADAFPRFVSGWAYVATAAAASALLRIVDSAARPAPLWIDDVYITGVLAETAGVPRWDLPRPFAADAALLRCCLRAPALRCDFAAAPDGGEPALVAAAAAHARRCARAGPARCPARAPARALNRTCVRALQPGHARPLPADAPADASVRPVSLR</sequence>
<keyword evidence="12" id="KW-1185">Reference proteome</keyword>
<dbReference type="EC" id="2.4.1.-" evidence="10"/>
<dbReference type="EMBL" id="JAZDUA010000098">
    <property type="protein sequence ID" value="KAK7868248.1"/>
    <property type="molecule type" value="Genomic_DNA"/>
</dbReference>
<keyword evidence="5" id="KW-0812">Transmembrane</keyword>
<dbReference type="InterPro" id="IPR002659">
    <property type="entry name" value="Glyco_trans_31"/>
</dbReference>
<dbReference type="GO" id="GO:0006493">
    <property type="term" value="P:protein O-linked glycosylation"/>
    <property type="evidence" value="ECO:0007669"/>
    <property type="project" value="TreeGrafter"/>
</dbReference>
<keyword evidence="9" id="KW-0472">Membrane</keyword>
<evidence type="ECO:0000256" key="5">
    <source>
        <dbReference type="ARBA" id="ARBA00022692"/>
    </source>
</evidence>